<dbReference type="OrthoDB" id="865722at2"/>
<evidence type="ECO:0000256" key="1">
    <source>
        <dbReference type="SAM" id="SignalP"/>
    </source>
</evidence>
<evidence type="ECO:0000313" key="2">
    <source>
        <dbReference type="EMBL" id="KRG30379.1"/>
    </source>
</evidence>
<reference evidence="2" key="1">
    <citation type="submission" date="2015-10" db="EMBL/GenBank/DDBJ databases">
        <title>Draft genome sequence of Salegentibacter mishustinae KCTC 12263.</title>
        <authorList>
            <person name="Lin W."/>
            <person name="Zheng Q."/>
        </authorList>
    </citation>
    <scope>NUCLEOTIDE SEQUENCE [LARGE SCALE GENOMIC DNA]</scope>
    <source>
        <strain evidence="2">KCTC 12263</strain>
    </source>
</reference>
<keyword evidence="3" id="KW-1185">Reference proteome</keyword>
<evidence type="ECO:0000313" key="3">
    <source>
        <dbReference type="Proteomes" id="UP000051643"/>
    </source>
</evidence>
<keyword evidence="1" id="KW-0732">Signal</keyword>
<accession>A0A0Q9ZBQ4</accession>
<dbReference type="AlphaFoldDB" id="A0A0Q9ZBQ4"/>
<feature type="signal peptide" evidence="1">
    <location>
        <begin position="1"/>
        <end position="19"/>
    </location>
</feature>
<organism evidence="2 3">
    <name type="scientific">Salegentibacter mishustinae</name>
    <dbReference type="NCBI Taxonomy" id="270918"/>
    <lineage>
        <taxon>Bacteria</taxon>
        <taxon>Pseudomonadati</taxon>
        <taxon>Bacteroidota</taxon>
        <taxon>Flavobacteriia</taxon>
        <taxon>Flavobacteriales</taxon>
        <taxon>Flavobacteriaceae</taxon>
        <taxon>Salegentibacter</taxon>
    </lineage>
</organism>
<evidence type="ECO:0008006" key="4">
    <source>
        <dbReference type="Google" id="ProtNLM"/>
    </source>
</evidence>
<name>A0A0Q9ZBQ4_9FLAO</name>
<dbReference type="Proteomes" id="UP000051643">
    <property type="component" value="Unassembled WGS sequence"/>
</dbReference>
<dbReference type="RefSeq" id="WP_057480211.1">
    <property type="nucleotide sequence ID" value="NZ_BMWR01000002.1"/>
</dbReference>
<sequence length="398" mass="45942">MKNKLFILLFLSVISYVSAQNKDNIENEILSYTNSQTQIISKGRLLLADSFMEGDLKKVDEVRNYLLKEVDSENYIALLPGEQWLISYWTGEFYDVLDSVNYYYTKGNKNYQDKIFPPEDRLYYKLVEKSWNELEQLEGEILTSDLNEDQKDFLLLHLNFMIAGEPLNTITQDEINEMADLFIEKHPAGKYTELVKNNIRYKFKASNWGFAFDFFAGYAIQTGELSSQFNNGFALGHGFDIEYKKFTLYLRNYIGFPKTLREQEVEGISWEKDMRVTQFLPEASIGYSVVDTEKIKLSPFAGIGGVGFSPVEADIQDRPELDESTVGFVTSYTVGANLDFKLGWNTGAIFPNNKTYWFVRCRYGYTMPQMSNYPGYDGKIHYFNVGIGGVFRTTKRDI</sequence>
<comment type="caution">
    <text evidence="2">The sequence shown here is derived from an EMBL/GenBank/DDBJ whole genome shotgun (WGS) entry which is preliminary data.</text>
</comment>
<dbReference type="EMBL" id="LKTP01000001">
    <property type="protein sequence ID" value="KRG30379.1"/>
    <property type="molecule type" value="Genomic_DNA"/>
</dbReference>
<feature type="chain" id="PRO_5006389334" description="Outer membrane protein beta-barrel domain-containing protein" evidence="1">
    <location>
        <begin position="20"/>
        <end position="398"/>
    </location>
</feature>
<proteinExistence type="predicted"/>
<protein>
    <recommendedName>
        <fullName evidence="4">Outer membrane protein beta-barrel domain-containing protein</fullName>
    </recommendedName>
</protein>
<gene>
    <name evidence="2" type="ORF">APR42_00515</name>
</gene>